<proteinExistence type="predicted"/>
<dbReference type="KEGG" id="psua:FLK61_31530"/>
<gene>
    <name evidence="2" type="ORF">FLK61_31530</name>
</gene>
<evidence type="ECO:0000313" key="3">
    <source>
        <dbReference type="Proteomes" id="UP000318138"/>
    </source>
</evidence>
<dbReference type="AlphaFoldDB" id="A0A859FKB2"/>
<evidence type="ECO:0000259" key="1">
    <source>
        <dbReference type="Pfam" id="PF21818"/>
    </source>
</evidence>
<accession>A0A859FKB2</accession>
<organism evidence="2 3">
    <name type="scientific">Paenalkalicoccus suaedae</name>
    <dbReference type="NCBI Taxonomy" id="2592382"/>
    <lineage>
        <taxon>Bacteria</taxon>
        <taxon>Bacillati</taxon>
        <taxon>Bacillota</taxon>
        <taxon>Bacilli</taxon>
        <taxon>Bacillales</taxon>
        <taxon>Bacillaceae</taxon>
        <taxon>Paenalkalicoccus</taxon>
    </lineage>
</organism>
<sequence length="150" mass="16812">MMDLAILPCGKKKIWDVSDVGPTRADEAYIGTLHKLTKEYASMFCNGYVILSAKHGFLAPKDIVPANYDLTFPTNQGISQKELAAQLSTYTYDRIVLLTGKKYISVVKPIVRHKTDIVRPLAPYKGIGYMLQALQHAIATNEPLHVRRNH</sequence>
<keyword evidence="3" id="KW-1185">Reference proteome</keyword>
<dbReference type="EMBL" id="CP041372">
    <property type="protein sequence ID" value="QKS73234.1"/>
    <property type="molecule type" value="Genomic_DNA"/>
</dbReference>
<protein>
    <recommendedName>
        <fullName evidence="1">DUF6884 domain-containing protein</fullName>
    </recommendedName>
</protein>
<dbReference type="Pfam" id="PF21818">
    <property type="entry name" value="DUF6884"/>
    <property type="match status" value="1"/>
</dbReference>
<dbReference type="Proteomes" id="UP000318138">
    <property type="component" value="Chromosome"/>
</dbReference>
<feature type="domain" description="DUF6884" evidence="1">
    <location>
        <begin position="8"/>
        <end position="135"/>
    </location>
</feature>
<name>A0A859FKB2_9BACI</name>
<evidence type="ECO:0000313" key="2">
    <source>
        <dbReference type="EMBL" id="QKS73234.1"/>
    </source>
</evidence>
<dbReference type="InterPro" id="IPR049251">
    <property type="entry name" value="DUF6884"/>
</dbReference>
<reference evidence="3" key="1">
    <citation type="submission" date="2019-07" db="EMBL/GenBank/DDBJ databases">
        <title>Bacillus alkalisoli sp. nov. isolated from saline soil.</title>
        <authorList>
            <person name="Sun J.-Q."/>
            <person name="Xu L."/>
        </authorList>
    </citation>
    <scope>NUCLEOTIDE SEQUENCE [LARGE SCALE GENOMIC DNA]</scope>
    <source>
        <strain evidence="3">M4U3P1</strain>
    </source>
</reference>